<feature type="region of interest" description="Disordered" evidence="2">
    <location>
        <begin position="93"/>
        <end position="122"/>
    </location>
</feature>
<keyword evidence="5" id="KW-1185">Reference proteome</keyword>
<dbReference type="STRING" id="464029.SAMN02982989_0471"/>
<dbReference type="SUPFAM" id="SSF55174">
    <property type="entry name" value="Alpha-L RNA-binding motif"/>
    <property type="match status" value="1"/>
</dbReference>
<proteinExistence type="predicted"/>
<organism evidence="4 5">
    <name type="scientific">Xaviernesmea oryzae</name>
    <dbReference type="NCBI Taxonomy" id="464029"/>
    <lineage>
        <taxon>Bacteria</taxon>
        <taxon>Pseudomonadati</taxon>
        <taxon>Pseudomonadota</taxon>
        <taxon>Alphaproteobacteria</taxon>
        <taxon>Hyphomicrobiales</taxon>
        <taxon>Rhizobiaceae</taxon>
        <taxon>Rhizobium/Agrobacterium group</taxon>
        <taxon>Xaviernesmea</taxon>
    </lineage>
</organism>
<feature type="domain" description="RNA-binding S4" evidence="3">
    <location>
        <begin position="12"/>
        <end position="77"/>
    </location>
</feature>
<dbReference type="GO" id="GO:0003723">
    <property type="term" value="F:RNA binding"/>
    <property type="evidence" value="ECO:0007669"/>
    <property type="project" value="UniProtKB-KW"/>
</dbReference>
<dbReference type="RefSeq" id="WP_085419769.1">
    <property type="nucleotide sequence ID" value="NZ_FXAF01000001.1"/>
</dbReference>
<name>A0A1X7CKR8_9HYPH</name>
<dbReference type="OrthoDB" id="9797176at2"/>
<evidence type="ECO:0000313" key="4">
    <source>
        <dbReference type="EMBL" id="SME98422.1"/>
    </source>
</evidence>
<protein>
    <submittedName>
        <fullName evidence="4">Ribosome-associated heat shock protein Hsp15</fullName>
    </submittedName>
</protein>
<evidence type="ECO:0000256" key="2">
    <source>
        <dbReference type="SAM" id="MobiDB-lite"/>
    </source>
</evidence>
<dbReference type="InterPro" id="IPR036986">
    <property type="entry name" value="S4_RNA-bd_sf"/>
</dbReference>
<dbReference type="PROSITE" id="PS50889">
    <property type="entry name" value="S4"/>
    <property type="match status" value="1"/>
</dbReference>
<dbReference type="Proteomes" id="UP000192903">
    <property type="component" value="Unassembled WGS sequence"/>
</dbReference>
<dbReference type="SMART" id="SM00363">
    <property type="entry name" value="S4"/>
    <property type="match status" value="1"/>
</dbReference>
<sequence length="122" mass="13474">MTEKEPQDGSRQRIDKWLFFARIVKSRSLAQSLIAAGAVTVNGETCSQPSRVIKPGDRVELLLERRDVVLIVRAGGFRRGPFEEARLLYDDLTPPPGERKRLTPFERAQRGLGTGGAGGGDR</sequence>
<dbReference type="AlphaFoldDB" id="A0A1X7CKR8"/>
<keyword evidence="1" id="KW-0694">RNA-binding</keyword>
<dbReference type="InterPro" id="IPR002942">
    <property type="entry name" value="S4_RNA-bd"/>
</dbReference>
<feature type="compositionally biased region" description="Gly residues" evidence="2">
    <location>
        <begin position="112"/>
        <end position="122"/>
    </location>
</feature>
<reference evidence="5" key="1">
    <citation type="submission" date="2017-04" db="EMBL/GenBank/DDBJ databases">
        <authorList>
            <person name="Varghese N."/>
            <person name="Submissions S."/>
        </authorList>
    </citation>
    <scope>NUCLEOTIDE SEQUENCE [LARGE SCALE GENOMIC DNA]</scope>
    <source>
        <strain evidence="5">B4P</strain>
    </source>
</reference>
<evidence type="ECO:0000313" key="5">
    <source>
        <dbReference type="Proteomes" id="UP000192903"/>
    </source>
</evidence>
<dbReference type="Gene3D" id="3.10.290.10">
    <property type="entry name" value="RNA-binding S4 domain"/>
    <property type="match status" value="1"/>
</dbReference>
<feature type="compositionally biased region" description="Basic and acidic residues" evidence="2">
    <location>
        <begin position="97"/>
        <end position="109"/>
    </location>
</feature>
<gene>
    <name evidence="4" type="ORF">SAMN02982989_0471</name>
</gene>
<dbReference type="EMBL" id="FXAF01000001">
    <property type="protein sequence ID" value="SME98422.1"/>
    <property type="molecule type" value="Genomic_DNA"/>
</dbReference>
<keyword evidence="4" id="KW-0346">Stress response</keyword>
<dbReference type="CDD" id="cd00165">
    <property type="entry name" value="S4"/>
    <property type="match status" value="1"/>
</dbReference>
<accession>A0A1X7CKR8</accession>
<dbReference type="Pfam" id="PF01479">
    <property type="entry name" value="S4"/>
    <property type="match status" value="1"/>
</dbReference>
<evidence type="ECO:0000256" key="1">
    <source>
        <dbReference type="PROSITE-ProRule" id="PRU00182"/>
    </source>
</evidence>
<evidence type="ECO:0000259" key="3">
    <source>
        <dbReference type="SMART" id="SM00363"/>
    </source>
</evidence>